<dbReference type="GO" id="GO:0045893">
    <property type="term" value="P:positive regulation of DNA-templated transcription"/>
    <property type="evidence" value="ECO:0007669"/>
    <property type="project" value="InterPro"/>
</dbReference>
<dbReference type="AlphaFoldDB" id="A0A7I8W4Y1"/>
<dbReference type="GO" id="GO:0008270">
    <property type="term" value="F:zinc ion binding"/>
    <property type="evidence" value="ECO:0007669"/>
    <property type="project" value="InterPro"/>
</dbReference>
<evidence type="ECO:0000256" key="7">
    <source>
        <dbReference type="ARBA" id="ARBA00023159"/>
    </source>
</evidence>
<evidence type="ECO:0000256" key="6">
    <source>
        <dbReference type="ARBA" id="ARBA00023015"/>
    </source>
</evidence>
<evidence type="ECO:0000313" key="10">
    <source>
        <dbReference type="Proteomes" id="UP000549394"/>
    </source>
</evidence>
<dbReference type="InterPro" id="IPR009508">
    <property type="entry name" value="Transcrpt_activator_Churchill"/>
</dbReference>
<evidence type="ECO:0000256" key="1">
    <source>
        <dbReference type="ARBA" id="ARBA00009577"/>
    </source>
</evidence>
<dbReference type="Pfam" id="PF06573">
    <property type="entry name" value="Churchill"/>
    <property type="match status" value="2"/>
</dbReference>
<protein>
    <recommendedName>
        <fullName evidence="2">Protein Churchill</fullName>
    </recommendedName>
</protein>
<name>A0A7I8W4Y1_9ANNE</name>
<dbReference type="EMBL" id="CAJFCJ010000019">
    <property type="protein sequence ID" value="CAD5122956.1"/>
    <property type="molecule type" value="Genomic_DNA"/>
</dbReference>
<keyword evidence="3" id="KW-0217">Developmental protein</keyword>
<dbReference type="GO" id="GO:0008543">
    <property type="term" value="P:fibroblast growth factor receptor signaling pathway"/>
    <property type="evidence" value="ECO:0007669"/>
    <property type="project" value="TreeGrafter"/>
</dbReference>
<gene>
    <name evidence="9" type="ORF">DGYR_LOCUS10695</name>
</gene>
<evidence type="ECO:0000256" key="2">
    <source>
        <dbReference type="ARBA" id="ARBA00021000"/>
    </source>
</evidence>
<comment type="similarity">
    <text evidence="1">Belongs to the Churchill family.</text>
</comment>
<keyword evidence="8" id="KW-0804">Transcription</keyword>
<keyword evidence="5" id="KW-0862">Zinc</keyword>
<evidence type="ECO:0000256" key="3">
    <source>
        <dbReference type="ARBA" id="ARBA00022473"/>
    </source>
</evidence>
<dbReference type="PANTHER" id="PTHR31931:SF2">
    <property type="entry name" value="PROTEIN CHURCHILL"/>
    <property type="match status" value="1"/>
</dbReference>
<sequence>MCVDCVKVIRPERSICLDTGCYVLNYLACRQCSERLPPVEVGRSVLEEDGEETIKFTREYILTKKAHRKAKRKFLDQCPNCLHIIAEHTHVFWVDQDEYGDECQFYEMDCILCGVNNDSRSVLPF</sequence>
<keyword evidence="10" id="KW-1185">Reference proteome</keyword>
<keyword evidence="7" id="KW-0010">Activator</keyword>
<evidence type="ECO:0000256" key="8">
    <source>
        <dbReference type="ARBA" id="ARBA00023163"/>
    </source>
</evidence>
<accession>A0A7I8W4Y1</accession>
<dbReference type="InterPro" id="IPR038543">
    <property type="entry name" value="Churchill_sf"/>
</dbReference>
<dbReference type="Gene3D" id="2.60.40.4240">
    <property type="entry name" value="Transcription activator, Churchill"/>
    <property type="match status" value="2"/>
</dbReference>
<reference evidence="9 10" key="1">
    <citation type="submission" date="2020-08" db="EMBL/GenBank/DDBJ databases">
        <authorList>
            <person name="Hejnol A."/>
        </authorList>
    </citation>
    <scope>NUCLEOTIDE SEQUENCE [LARGE SCALE GENOMIC DNA]</scope>
</reference>
<evidence type="ECO:0000256" key="4">
    <source>
        <dbReference type="ARBA" id="ARBA00022723"/>
    </source>
</evidence>
<keyword evidence="4" id="KW-0479">Metal-binding</keyword>
<organism evidence="9 10">
    <name type="scientific">Dimorphilus gyrociliatus</name>
    <dbReference type="NCBI Taxonomy" id="2664684"/>
    <lineage>
        <taxon>Eukaryota</taxon>
        <taxon>Metazoa</taxon>
        <taxon>Spiralia</taxon>
        <taxon>Lophotrochozoa</taxon>
        <taxon>Annelida</taxon>
        <taxon>Polychaeta</taxon>
        <taxon>Polychaeta incertae sedis</taxon>
        <taxon>Dinophilidae</taxon>
        <taxon>Dimorphilus</taxon>
    </lineage>
</organism>
<evidence type="ECO:0000313" key="9">
    <source>
        <dbReference type="EMBL" id="CAD5122956.1"/>
    </source>
</evidence>
<dbReference type="OrthoDB" id="5954706at2759"/>
<proteinExistence type="inferred from homology"/>
<evidence type="ECO:0000256" key="5">
    <source>
        <dbReference type="ARBA" id="ARBA00022833"/>
    </source>
</evidence>
<dbReference type="Proteomes" id="UP000549394">
    <property type="component" value="Unassembled WGS sequence"/>
</dbReference>
<keyword evidence="6" id="KW-0805">Transcription regulation</keyword>
<dbReference type="PANTHER" id="PTHR31931">
    <property type="entry name" value="PROTEIN CHURCHILL"/>
    <property type="match status" value="1"/>
</dbReference>
<comment type="caution">
    <text evidence="9">The sequence shown here is derived from an EMBL/GenBank/DDBJ whole genome shotgun (WGS) entry which is preliminary data.</text>
</comment>